<gene>
    <name evidence="1" type="ORF">DL89DRAFT_266245</name>
</gene>
<dbReference type="EMBL" id="MCFD01000004">
    <property type="protein sequence ID" value="ORX71234.1"/>
    <property type="molecule type" value="Genomic_DNA"/>
</dbReference>
<evidence type="ECO:0000313" key="2">
    <source>
        <dbReference type="Proteomes" id="UP000193922"/>
    </source>
</evidence>
<dbReference type="InterPro" id="IPR032675">
    <property type="entry name" value="LRR_dom_sf"/>
</dbReference>
<evidence type="ECO:0008006" key="3">
    <source>
        <dbReference type="Google" id="ProtNLM"/>
    </source>
</evidence>
<evidence type="ECO:0000313" key="1">
    <source>
        <dbReference type="EMBL" id="ORX71234.1"/>
    </source>
</evidence>
<dbReference type="SUPFAM" id="SSF52058">
    <property type="entry name" value="L domain-like"/>
    <property type="match status" value="1"/>
</dbReference>
<sequence>MASSHSLSQNIPADILGLVFLHVEDGDTLTGLWERSGFTGLHCALFRSCRSPMCACPGAQWPWGYFTRPPKPTRGWLERAEVHLDDQIARLSARLRELFPNSRAISFFALQNLEDCEVEAFYGLASKSSASPHSLIYRSRSPCSSTLLAPNLTSLRRIHISSPTSSAAARLIRASSKSLEELRLYKPSPEALEEIIAYKEPHRYPSLKKLTLYCTNFTDVKGVKEDAVIFPALTHLALIDCYRIASFDILVRGATSTLTHLSFNMTNMAIAGLRNHRFLNLKRVCVLTCGSIKSENPTYEVGDTIRLPFEIAPSAEAIEFYGYLDDLPPNIPDALLDCGISFSLSYLCLHQTNFTISQIGQLLVHADMVIRLTVNNIIAVNDKEMAVPDKFIEEFLTNGEPFSRRLTRLDVCIKRTHPATLILAITKLPSLSRVCLSCYTPQFYIADLMDELERPVFQEHRHHVHRVSLGTTRYSTSSFNPDRL</sequence>
<protein>
    <recommendedName>
        <fullName evidence="3">F-box domain-containing protein</fullName>
    </recommendedName>
</protein>
<keyword evidence="2" id="KW-1185">Reference proteome</keyword>
<dbReference type="AlphaFoldDB" id="A0A1Y1WDJ2"/>
<reference evidence="1 2" key="1">
    <citation type="submission" date="2016-07" db="EMBL/GenBank/DDBJ databases">
        <title>Pervasive Adenine N6-methylation of Active Genes in Fungi.</title>
        <authorList>
            <consortium name="DOE Joint Genome Institute"/>
            <person name="Mondo S.J."/>
            <person name="Dannebaum R.O."/>
            <person name="Kuo R.C."/>
            <person name="Labutti K."/>
            <person name="Haridas S."/>
            <person name="Kuo A."/>
            <person name="Salamov A."/>
            <person name="Ahrendt S.R."/>
            <person name="Lipzen A."/>
            <person name="Sullivan W."/>
            <person name="Andreopoulos W.B."/>
            <person name="Clum A."/>
            <person name="Lindquist E."/>
            <person name="Daum C."/>
            <person name="Ramamoorthy G.K."/>
            <person name="Gryganskyi A."/>
            <person name="Culley D."/>
            <person name="Magnuson J.K."/>
            <person name="James T.Y."/>
            <person name="O'Malley M.A."/>
            <person name="Stajich J.E."/>
            <person name="Spatafora J.W."/>
            <person name="Visel A."/>
            <person name="Grigoriev I.V."/>
        </authorList>
    </citation>
    <scope>NUCLEOTIDE SEQUENCE [LARGE SCALE GENOMIC DNA]</scope>
    <source>
        <strain evidence="1 2">ATCC 12442</strain>
    </source>
</reference>
<dbReference type="Gene3D" id="3.80.10.10">
    <property type="entry name" value="Ribonuclease Inhibitor"/>
    <property type="match status" value="1"/>
</dbReference>
<comment type="caution">
    <text evidence="1">The sequence shown here is derived from an EMBL/GenBank/DDBJ whole genome shotgun (WGS) entry which is preliminary data.</text>
</comment>
<dbReference type="GeneID" id="63803664"/>
<dbReference type="Proteomes" id="UP000193922">
    <property type="component" value="Unassembled WGS sequence"/>
</dbReference>
<accession>A0A1Y1WDJ2</accession>
<proteinExistence type="predicted"/>
<name>A0A1Y1WDJ2_9FUNG</name>
<dbReference type="RefSeq" id="XP_040744749.1">
    <property type="nucleotide sequence ID" value="XM_040887016.1"/>
</dbReference>
<organism evidence="1 2">
    <name type="scientific">Linderina pennispora</name>
    <dbReference type="NCBI Taxonomy" id="61395"/>
    <lineage>
        <taxon>Eukaryota</taxon>
        <taxon>Fungi</taxon>
        <taxon>Fungi incertae sedis</taxon>
        <taxon>Zoopagomycota</taxon>
        <taxon>Kickxellomycotina</taxon>
        <taxon>Kickxellomycetes</taxon>
        <taxon>Kickxellales</taxon>
        <taxon>Kickxellaceae</taxon>
        <taxon>Linderina</taxon>
    </lineage>
</organism>